<evidence type="ECO:0000313" key="2">
    <source>
        <dbReference type="Proteomes" id="UP000244677"/>
    </source>
</evidence>
<reference evidence="1 2" key="1">
    <citation type="submission" date="2017-04" db="EMBL/GenBank/DDBJ databases">
        <title>Complete genome sequence of Flavobacterium kingsejong AJ004.</title>
        <authorList>
            <person name="Lee P.C."/>
        </authorList>
    </citation>
    <scope>NUCLEOTIDE SEQUENCE [LARGE SCALE GENOMIC DNA]</scope>
    <source>
        <strain evidence="1 2">AJ004</strain>
    </source>
</reference>
<dbReference type="Proteomes" id="UP000244677">
    <property type="component" value="Chromosome"/>
</dbReference>
<dbReference type="RefSeq" id="WP_108737882.1">
    <property type="nucleotide sequence ID" value="NZ_CP020919.1"/>
</dbReference>
<dbReference type="AlphaFoldDB" id="A0A2S1LRP1"/>
<accession>A0A2S1LRP1</accession>
<protein>
    <submittedName>
        <fullName evidence="1">Uncharacterized protein</fullName>
    </submittedName>
</protein>
<gene>
    <name evidence="1" type="ORF">FK004_14530</name>
</gene>
<keyword evidence="2" id="KW-1185">Reference proteome</keyword>
<sequence>MSKETKTISIGPGAIATPSEVNGPGFALAASEWYAIQTYVITAQSKEIMPHNSADFKAYLGSGAPSDMTPFNPLIKAYKDIYDHVKVWQDDTFPQSVSLASDVVAYAQQAPTYYNPILPLAQKLTTNPDDQPTKDKLKAILSVLTNSANGYQKKAVEVASKIKTFADETMSDKIVLVGTDGKTGLFKTYNDQYGATSADVVELNKQLVAQQLVLDSANAEYEHDVIVAATSPTYAWIFPFGTIAAAVVAGVYGKKATDALDRAHAATQKIKELNAKKQADAYLMMSLYTSQETGRNFV</sequence>
<dbReference type="CDD" id="cd22656">
    <property type="entry name" value="ClyA_Cry6Aa-like"/>
    <property type="match status" value="1"/>
</dbReference>
<dbReference type="NCBIfam" id="NF033928">
    <property type="entry name" value="alph_xenorhab_A"/>
    <property type="match status" value="1"/>
</dbReference>
<dbReference type="OrthoDB" id="5902884at2"/>
<proteinExistence type="predicted"/>
<dbReference type="GO" id="GO:0016020">
    <property type="term" value="C:membrane"/>
    <property type="evidence" value="ECO:0007669"/>
    <property type="project" value="InterPro"/>
</dbReference>
<organism evidence="1 2">
    <name type="scientific">Flavobacterium kingsejongi</name>
    <dbReference type="NCBI Taxonomy" id="1678728"/>
    <lineage>
        <taxon>Bacteria</taxon>
        <taxon>Pseudomonadati</taxon>
        <taxon>Bacteroidota</taxon>
        <taxon>Flavobacteriia</taxon>
        <taxon>Flavobacteriales</taxon>
        <taxon>Flavobacteriaceae</taxon>
        <taxon>Flavobacterium</taxon>
    </lineage>
</organism>
<dbReference type="Gene3D" id="1.20.1170.10">
    <property type="match status" value="1"/>
</dbReference>
<dbReference type="InterPro" id="IPR008414">
    <property type="entry name" value="HBL"/>
</dbReference>
<dbReference type="KEGG" id="fki:FK004_14530"/>
<dbReference type="SUPFAM" id="SSF58100">
    <property type="entry name" value="Bacterial hemolysins"/>
    <property type="match status" value="1"/>
</dbReference>
<evidence type="ECO:0000313" key="1">
    <source>
        <dbReference type="EMBL" id="AWG26358.1"/>
    </source>
</evidence>
<dbReference type="EMBL" id="CP020919">
    <property type="protein sequence ID" value="AWG26358.1"/>
    <property type="molecule type" value="Genomic_DNA"/>
</dbReference>
<dbReference type="Pfam" id="PF05791">
    <property type="entry name" value="Bacillus_HBL"/>
    <property type="match status" value="1"/>
</dbReference>
<name>A0A2S1LRP1_9FLAO</name>